<dbReference type="InterPro" id="IPR036390">
    <property type="entry name" value="WH_DNA-bd_sf"/>
</dbReference>
<keyword evidence="7" id="KW-1185">Reference proteome</keyword>
<evidence type="ECO:0000256" key="3">
    <source>
        <dbReference type="ARBA" id="ARBA00023125"/>
    </source>
</evidence>
<dbReference type="Pfam" id="PF03466">
    <property type="entry name" value="LysR_substrate"/>
    <property type="match status" value="1"/>
</dbReference>
<dbReference type="OrthoDB" id="6787458at2"/>
<dbReference type="FunFam" id="1.10.10.10:FF:000001">
    <property type="entry name" value="LysR family transcriptional regulator"/>
    <property type="match status" value="1"/>
</dbReference>
<dbReference type="SUPFAM" id="SSF53850">
    <property type="entry name" value="Periplasmic binding protein-like II"/>
    <property type="match status" value="1"/>
</dbReference>
<dbReference type="InterPro" id="IPR058163">
    <property type="entry name" value="LysR-type_TF_proteobact-type"/>
</dbReference>
<dbReference type="PANTHER" id="PTHR30537:SF26">
    <property type="entry name" value="GLYCINE CLEAVAGE SYSTEM TRANSCRIPTIONAL ACTIVATOR"/>
    <property type="match status" value="1"/>
</dbReference>
<dbReference type="Proteomes" id="UP000253769">
    <property type="component" value="Unassembled WGS sequence"/>
</dbReference>
<dbReference type="GO" id="GO:0006351">
    <property type="term" value="P:DNA-templated transcription"/>
    <property type="evidence" value="ECO:0007669"/>
    <property type="project" value="TreeGrafter"/>
</dbReference>
<dbReference type="AlphaFoldDB" id="A0A369WUM6"/>
<keyword evidence="3" id="KW-0238">DNA-binding</keyword>
<proteinExistence type="inferred from homology"/>
<dbReference type="PROSITE" id="PS50931">
    <property type="entry name" value="HTH_LYSR"/>
    <property type="match status" value="1"/>
</dbReference>
<dbReference type="SUPFAM" id="SSF46785">
    <property type="entry name" value="Winged helix' DNA-binding domain"/>
    <property type="match status" value="1"/>
</dbReference>
<dbReference type="GO" id="GO:0043565">
    <property type="term" value="F:sequence-specific DNA binding"/>
    <property type="evidence" value="ECO:0007669"/>
    <property type="project" value="TreeGrafter"/>
</dbReference>
<evidence type="ECO:0000259" key="5">
    <source>
        <dbReference type="PROSITE" id="PS50931"/>
    </source>
</evidence>
<name>A0A369WUM6_9GAMM</name>
<dbReference type="Pfam" id="PF00126">
    <property type="entry name" value="HTH_1"/>
    <property type="match status" value="1"/>
</dbReference>
<comment type="similarity">
    <text evidence="1">Belongs to the LysR transcriptional regulatory family.</text>
</comment>
<dbReference type="InterPro" id="IPR005119">
    <property type="entry name" value="LysR_subst-bd"/>
</dbReference>
<evidence type="ECO:0000313" key="7">
    <source>
        <dbReference type="Proteomes" id="UP000253769"/>
    </source>
</evidence>
<reference evidence="6 7" key="1">
    <citation type="submission" date="2018-07" db="EMBL/GenBank/DDBJ databases">
        <title>Motiliproteus coralliicola sp. nov., a bacterium isolated from Coral.</title>
        <authorList>
            <person name="Wang G."/>
        </authorList>
    </citation>
    <scope>NUCLEOTIDE SEQUENCE [LARGE SCALE GENOMIC DNA]</scope>
    <source>
        <strain evidence="6 7">C34</strain>
    </source>
</reference>
<dbReference type="InterPro" id="IPR036388">
    <property type="entry name" value="WH-like_DNA-bd_sf"/>
</dbReference>
<dbReference type="PRINTS" id="PR00039">
    <property type="entry name" value="HTHLYSR"/>
</dbReference>
<accession>A0A369WUM6</accession>
<evidence type="ECO:0000313" key="6">
    <source>
        <dbReference type="EMBL" id="RDE25362.1"/>
    </source>
</evidence>
<sequence length="299" mass="33119">MKTRQIPPLKALLAFEAAAEAGSFAAAAERLFVTPAAVSQQIKVLEQQLDIRLFERSKSGVRLTRAGQSYLVFIREALEKLRLGQQQIELFRRVDVLTITALPSLASNWLMPLVLQWMELNPGLQVRVEASHARVDFNRSVSDICIGYGESGYAGLNKELLFTDSVSMVLSPQLLATVAEPQSLEAITQLPRIHIDWGEDNDSLPDWEDWLQAAGLDIATSKAGPRFNLSSMAIDAAVQGKGLLLGQRMLIADELKAGRLVAPCEISLPLGRAYYLVYPKRTLDNANARRFIDWLLASF</sequence>
<organism evidence="6 7">
    <name type="scientific">Motiliproteus coralliicola</name>
    <dbReference type="NCBI Taxonomy" id="2283196"/>
    <lineage>
        <taxon>Bacteria</taxon>
        <taxon>Pseudomonadati</taxon>
        <taxon>Pseudomonadota</taxon>
        <taxon>Gammaproteobacteria</taxon>
        <taxon>Oceanospirillales</taxon>
        <taxon>Oceanospirillaceae</taxon>
        <taxon>Motiliproteus</taxon>
    </lineage>
</organism>
<comment type="caution">
    <text evidence="6">The sequence shown here is derived from an EMBL/GenBank/DDBJ whole genome shotgun (WGS) entry which is preliminary data.</text>
</comment>
<dbReference type="EMBL" id="QQOH01000001">
    <property type="protein sequence ID" value="RDE25362.1"/>
    <property type="molecule type" value="Genomic_DNA"/>
</dbReference>
<dbReference type="Gene3D" id="3.40.190.10">
    <property type="entry name" value="Periplasmic binding protein-like II"/>
    <property type="match status" value="2"/>
</dbReference>
<dbReference type="PANTHER" id="PTHR30537">
    <property type="entry name" value="HTH-TYPE TRANSCRIPTIONAL REGULATOR"/>
    <property type="match status" value="1"/>
</dbReference>
<protein>
    <submittedName>
        <fullName evidence="6">LysR family transcriptional regulator</fullName>
    </submittedName>
</protein>
<evidence type="ECO:0000256" key="2">
    <source>
        <dbReference type="ARBA" id="ARBA00023015"/>
    </source>
</evidence>
<dbReference type="InterPro" id="IPR000847">
    <property type="entry name" value="LysR_HTH_N"/>
</dbReference>
<feature type="domain" description="HTH lysR-type" evidence="5">
    <location>
        <begin position="7"/>
        <end position="64"/>
    </location>
</feature>
<dbReference type="CDD" id="cd08432">
    <property type="entry name" value="PBP2_GcdR_TrpI_HvrB_AmpR_like"/>
    <property type="match status" value="1"/>
</dbReference>
<dbReference type="GO" id="GO:0003700">
    <property type="term" value="F:DNA-binding transcription factor activity"/>
    <property type="evidence" value="ECO:0007669"/>
    <property type="project" value="InterPro"/>
</dbReference>
<keyword evidence="2" id="KW-0805">Transcription regulation</keyword>
<evidence type="ECO:0000256" key="1">
    <source>
        <dbReference type="ARBA" id="ARBA00009437"/>
    </source>
</evidence>
<dbReference type="RefSeq" id="WP_114694655.1">
    <property type="nucleotide sequence ID" value="NZ_QQOH01000001.1"/>
</dbReference>
<dbReference type="Gene3D" id="1.10.10.10">
    <property type="entry name" value="Winged helix-like DNA-binding domain superfamily/Winged helix DNA-binding domain"/>
    <property type="match status" value="1"/>
</dbReference>
<evidence type="ECO:0000256" key="4">
    <source>
        <dbReference type="ARBA" id="ARBA00023163"/>
    </source>
</evidence>
<gene>
    <name evidence="6" type="ORF">DV711_05725</name>
</gene>
<keyword evidence="4" id="KW-0804">Transcription</keyword>